<proteinExistence type="predicted"/>
<feature type="compositionally biased region" description="Basic and acidic residues" evidence="1">
    <location>
        <begin position="71"/>
        <end position="84"/>
    </location>
</feature>
<accession>A0A7M7M471</accession>
<reference evidence="3" key="1">
    <citation type="submission" date="2021-01" db="UniProtKB">
        <authorList>
            <consortium name="EnsemblMetazoa"/>
        </authorList>
    </citation>
    <scope>IDENTIFICATION</scope>
</reference>
<keyword evidence="2" id="KW-0812">Transmembrane</keyword>
<evidence type="ECO:0000256" key="2">
    <source>
        <dbReference type="SAM" id="Phobius"/>
    </source>
</evidence>
<feature type="compositionally biased region" description="Polar residues" evidence="1">
    <location>
        <begin position="50"/>
        <end position="64"/>
    </location>
</feature>
<keyword evidence="2" id="KW-1133">Transmembrane helix</keyword>
<dbReference type="RefSeq" id="XP_022647469.1">
    <property type="nucleotide sequence ID" value="XM_022791734.1"/>
</dbReference>
<dbReference type="Proteomes" id="UP000594260">
    <property type="component" value="Unplaced"/>
</dbReference>
<dbReference type="KEGG" id="vde:111244515"/>
<dbReference type="RefSeq" id="XP_022647468.1">
    <property type="nucleotide sequence ID" value="XM_022791733.1"/>
</dbReference>
<name>A0A7M7M471_VARDE</name>
<dbReference type="AlphaFoldDB" id="A0A7M7M471"/>
<dbReference type="RefSeq" id="XP_022647467.1">
    <property type="nucleotide sequence ID" value="XM_022791732.1"/>
</dbReference>
<dbReference type="InParanoid" id="A0A7M7M471"/>
<protein>
    <submittedName>
        <fullName evidence="3">Uncharacterized protein</fullName>
    </submittedName>
</protein>
<dbReference type="RefSeq" id="XP_022647466.1">
    <property type="nucleotide sequence ID" value="XM_022791731.1"/>
</dbReference>
<keyword evidence="2" id="KW-0472">Membrane</keyword>
<dbReference type="GeneID" id="111244515"/>
<feature type="transmembrane region" description="Helical" evidence="2">
    <location>
        <begin position="100"/>
        <end position="122"/>
    </location>
</feature>
<dbReference type="EnsemblMetazoa" id="XM_022791734">
    <property type="protein sequence ID" value="XP_022647469"/>
    <property type="gene ID" value="LOC111244515"/>
</dbReference>
<evidence type="ECO:0000256" key="1">
    <source>
        <dbReference type="SAM" id="MobiDB-lite"/>
    </source>
</evidence>
<dbReference type="EnsemblMetazoa" id="XM_022791731">
    <property type="protein sequence ID" value="XP_022647466"/>
    <property type="gene ID" value="LOC111244515"/>
</dbReference>
<evidence type="ECO:0000313" key="4">
    <source>
        <dbReference type="Proteomes" id="UP000594260"/>
    </source>
</evidence>
<dbReference type="EnsemblMetazoa" id="XM_022791732">
    <property type="protein sequence ID" value="XP_022647467"/>
    <property type="gene ID" value="LOC111244515"/>
</dbReference>
<dbReference type="OrthoDB" id="10488919at2759"/>
<evidence type="ECO:0000313" key="3">
    <source>
        <dbReference type="EnsemblMetazoa" id="XP_022647469"/>
    </source>
</evidence>
<feature type="region of interest" description="Disordered" evidence="1">
    <location>
        <begin position="19"/>
        <end position="84"/>
    </location>
</feature>
<sequence length="363" mass="41853">MSSRLSSEKFSFTNSIITRDTPIPKCDTLTHREHEQDDLKPKKSWRRQANADSDPSERNSYTSSKKGKPTGAKERCVEAANEHTDADSTRDRYRVAIIETVIIGVVVLFCLTGLLSSVYMFAVRPPIAKLDSTYYGETPEHAWRKYEEQKRVEAGDLCQNFPGPYKRFIRFIKRPYQVIGEPCENYYELVCSGVCHIVPPGLCFKEVAQRFMSNCYEDQLDSDTLELWADLDVFYRQANIPKAVPSPCSREIARAYSKEFSVVHGGNKTIKRLLLDRVIFYITYLNSKGVCAEERLMLHETFCLAHCCYKPDGDISVEIGRLMCQATVGWRDDFTNYFRCRQNRRLIEACWGNYIEPATCRPR</sequence>
<dbReference type="EnsemblMetazoa" id="XM_022791733">
    <property type="protein sequence ID" value="XP_022647468"/>
    <property type="gene ID" value="LOC111244515"/>
</dbReference>
<feature type="compositionally biased region" description="Basic and acidic residues" evidence="1">
    <location>
        <begin position="28"/>
        <end position="41"/>
    </location>
</feature>
<keyword evidence="4" id="KW-1185">Reference proteome</keyword>
<organism evidence="3 4">
    <name type="scientific">Varroa destructor</name>
    <name type="common">Honeybee mite</name>
    <dbReference type="NCBI Taxonomy" id="109461"/>
    <lineage>
        <taxon>Eukaryota</taxon>
        <taxon>Metazoa</taxon>
        <taxon>Ecdysozoa</taxon>
        <taxon>Arthropoda</taxon>
        <taxon>Chelicerata</taxon>
        <taxon>Arachnida</taxon>
        <taxon>Acari</taxon>
        <taxon>Parasitiformes</taxon>
        <taxon>Mesostigmata</taxon>
        <taxon>Gamasina</taxon>
        <taxon>Dermanyssoidea</taxon>
        <taxon>Varroidae</taxon>
        <taxon>Varroa</taxon>
    </lineage>
</organism>